<organism evidence="2 3">
    <name type="scientific">Pseudarthrobacter chlorophenolicus (strain ATCC 700700 / DSM 12829 / CIP 107037 / JCM 12360 / KCTC 9906 / NCIMB 13794 / A6)</name>
    <name type="common">Arthrobacter chlorophenolicus</name>
    <dbReference type="NCBI Taxonomy" id="452863"/>
    <lineage>
        <taxon>Bacteria</taxon>
        <taxon>Bacillati</taxon>
        <taxon>Actinomycetota</taxon>
        <taxon>Actinomycetes</taxon>
        <taxon>Micrococcales</taxon>
        <taxon>Micrococcaceae</taxon>
        <taxon>Pseudarthrobacter</taxon>
    </lineage>
</organism>
<keyword evidence="3" id="KW-1185">Reference proteome</keyword>
<keyword evidence="1" id="KW-0472">Membrane</keyword>
<evidence type="ECO:0000313" key="2">
    <source>
        <dbReference type="EMBL" id="ACL38949.1"/>
    </source>
</evidence>
<evidence type="ECO:0000313" key="3">
    <source>
        <dbReference type="Proteomes" id="UP000002505"/>
    </source>
</evidence>
<dbReference type="Proteomes" id="UP000002505">
    <property type="component" value="Chromosome"/>
</dbReference>
<name>B8HDE4_PSECP</name>
<sequence length="154" mass="17560">MRELLIVSLGLFFVVGGLGTFLWMRTLERRTSWLGWTEQRQAFDKRRLLQFALCVAAATGIYLLAMYVSGLSPSTAEINGFGLVLLLVSAIWLMFRRDIARYQYQTVMTMLNRHRPEQDEAQRQIRAMESLGTGFSILLFSTGILLLTISLVFS</sequence>
<gene>
    <name evidence="2" type="ordered locus">Achl_0954</name>
</gene>
<feature type="transmembrane region" description="Helical" evidence="1">
    <location>
        <begin position="48"/>
        <end position="70"/>
    </location>
</feature>
<dbReference type="HOGENOM" id="CLU_1700613_0_0_11"/>
<dbReference type="KEGG" id="ach:Achl_0954"/>
<proteinExistence type="predicted"/>
<accession>B8HDE4</accession>
<keyword evidence="1" id="KW-1133">Transmembrane helix</keyword>
<dbReference type="AlphaFoldDB" id="B8HDE4"/>
<evidence type="ECO:0000256" key="1">
    <source>
        <dbReference type="SAM" id="Phobius"/>
    </source>
</evidence>
<feature type="transmembrane region" description="Helical" evidence="1">
    <location>
        <begin position="76"/>
        <end position="95"/>
    </location>
</feature>
<feature type="transmembrane region" description="Helical" evidence="1">
    <location>
        <begin position="6"/>
        <end position="27"/>
    </location>
</feature>
<reference evidence="2" key="1">
    <citation type="submission" date="2009-01" db="EMBL/GenBank/DDBJ databases">
        <title>Complete sequence of chromosome of Arthrobacter chlorophenolicus A6.</title>
        <authorList>
            <consortium name="US DOE Joint Genome Institute"/>
            <person name="Lucas S."/>
            <person name="Copeland A."/>
            <person name="Lapidus A."/>
            <person name="Glavina del Rio T."/>
            <person name="Tice H."/>
            <person name="Bruce D."/>
            <person name="Goodwin L."/>
            <person name="Pitluck S."/>
            <person name="Goltsman E."/>
            <person name="Clum A."/>
            <person name="Larimer F."/>
            <person name="Land M."/>
            <person name="Hauser L."/>
            <person name="Kyrpides N."/>
            <person name="Mikhailova N."/>
            <person name="Jansson J."/>
            <person name="Richardson P."/>
        </authorList>
    </citation>
    <scope>NUCLEOTIDE SEQUENCE [LARGE SCALE GENOMIC DNA]</scope>
    <source>
        <strain evidence="2">A6</strain>
    </source>
</reference>
<protein>
    <submittedName>
        <fullName evidence="2">Uncharacterized protein</fullName>
    </submittedName>
</protein>
<feature type="transmembrane region" description="Helical" evidence="1">
    <location>
        <begin position="131"/>
        <end position="153"/>
    </location>
</feature>
<dbReference type="OrthoDB" id="4954008at2"/>
<keyword evidence="1" id="KW-0812">Transmembrane</keyword>
<dbReference type="EMBL" id="CP001341">
    <property type="protein sequence ID" value="ACL38949.1"/>
    <property type="molecule type" value="Genomic_DNA"/>
</dbReference>